<protein>
    <submittedName>
        <fullName evidence="1">Uncharacterized protein</fullName>
    </submittedName>
</protein>
<accession>A0A9P4RBT7</accession>
<evidence type="ECO:0000313" key="1">
    <source>
        <dbReference type="EMBL" id="KAF2740648.1"/>
    </source>
</evidence>
<sequence length="71" mass="8110">MSIWGCSSRTSDAAWLVRFLPLLLRPPILTIFFPIRSLSGHSLDRIRDGKEASDFRTPLGSFQPLRLILRL</sequence>
<dbReference type="EMBL" id="ML996099">
    <property type="protein sequence ID" value="KAF2740648.1"/>
    <property type="molecule type" value="Genomic_DNA"/>
</dbReference>
<reference evidence="1" key="1">
    <citation type="journal article" date="2020" name="Stud. Mycol.">
        <title>101 Dothideomycetes genomes: a test case for predicting lifestyles and emergence of pathogens.</title>
        <authorList>
            <person name="Haridas S."/>
            <person name="Albert R."/>
            <person name="Binder M."/>
            <person name="Bloem J."/>
            <person name="Labutti K."/>
            <person name="Salamov A."/>
            <person name="Andreopoulos B."/>
            <person name="Baker S."/>
            <person name="Barry K."/>
            <person name="Bills G."/>
            <person name="Bluhm B."/>
            <person name="Cannon C."/>
            <person name="Castanera R."/>
            <person name="Culley D."/>
            <person name="Daum C."/>
            <person name="Ezra D."/>
            <person name="Gonzalez J."/>
            <person name="Henrissat B."/>
            <person name="Kuo A."/>
            <person name="Liang C."/>
            <person name="Lipzen A."/>
            <person name="Lutzoni F."/>
            <person name="Magnuson J."/>
            <person name="Mondo S."/>
            <person name="Nolan M."/>
            <person name="Ohm R."/>
            <person name="Pangilinan J."/>
            <person name="Park H.-J."/>
            <person name="Ramirez L."/>
            <person name="Alfaro M."/>
            <person name="Sun H."/>
            <person name="Tritt A."/>
            <person name="Yoshinaga Y."/>
            <person name="Zwiers L.-H."/>
            <person name="Turgeon B."/>
            <person name="Goodwin S."/>
            <person name="Spatafora J."/>
            <person name="Crous P."/>
            <person name="Grigoriev I."/>
        </authorList>
    </citation>
    <scope>NUCLEOTIDE SEQUENCE</scope>
    <source>
        <strain evidence="1">CBS 125425</strain>
    </source>
</reference>
<organism evidence="1 2">
    <name type="scientific">Polyplosphaeria fusca</name>
    <dbReference type="NCBI Taxonomy" id="682080"/>
    <lineage>
        <taxon>Eukaryota</taxon>
        <taxon>Fungi</taxon>
        <taxon>Dikarya</taxon>
        <taxon>Ascomycota</taxon>
        <taxon>Pezizomycotina</taxon>
        <taxon>Dothideomycetes</taxon>
        <taxon>Pleosporomycetidae</taxon>
        <taxon>Pleosporales</taxon>
        <taxon>Tetraplosphaeriaceae</taxon>
        <taxon>Polyplosphaeria</taxon>
    </lineage>
</organism>
<name>A0A9P4RBT7_9PLEO</name>
<dbReference type="Proteomes" id="UP000799444">
    <property type="component" value="Unassembled WGS sequence"/>
</dbReference>
<proteinExistence type="predicted"/>
<evidence type="ECO:0000313" key="2">
    <source>
        <dbReference type="Proteomes" id="UP000799444"/>
    </source>
</evidence>
<dbReference type="AlphaFoldDB" id="A0A9P4RBT7"/>
<keyword evidence="2" id="KW-1185">Reference proteome</keyword>
<comment type="caution">
    <text evidence="1">The sequence shown here is derived from an EMBL/GenBank/DDBJ whole genome shotgun (WGS) entry which is preliminary data.</text>
</comment>
<gene>
    <name evidence="1" type="ORF">EJ04DRAFT_162003</name>
</gene>